<dbReference type="CDD" id="cd07816">
    <property type="entry name" value="Bet_v1-like"/>
    <property type="match status" value="1"/>
</dbReference>
<organism evidence="2 3">
    <name type="scientific">Striga hermonthica</name>
    <name type="common">Purple witchweed</name>
    <name type="synonym">Buchnera hermonthica</name>
    <dbReference type="NCBI Taxonomy" id="68872"/>
    <lineage>
        <taxon>Eukaryota</taxon>
        <taxon>Viridiplantae</taxon>
        <taxon>Streptophyta</taxon>
        <taxon>Embryophyta</taxon>
        <taxon>Tracheophyta</taxon>
        <taxon>Spermatophyta</taxon>
        <taxon>Magnoliopsida</taxon>
        <taxon>eudicotyledons</taxon>
        <taxon>Gunneridae</taxon>
        <taxon>Pentapetalae</taxon>
        <taxon>asterids</taxon>
        <taxon>lamiids</taxon>
        <taxon>Lamiales</taxon>
        <taxon>Orobanchaceae</taxon>
        <taxon>Buchnereae</taxon>
        <taxon>Striga</taxon>
    </lineage>
</organism>
<dbReference type="Proteomes" id="UP001153555">
    <property type="component" value="Unassembled WGS sequence"/>
</dbReference>
<dbReference type="AlphaFoldDB" id="A0A9N7RSK3"/>
<protein>
    <submittedName>
        <fullName evidence="2">MLP-like protein 34</fullName>
    </submittedName>
</protein>
<dbReference type="InterPro" id="IPR000916">
    <property type="entry name" value="Bet_v_I/MLP"/>
</dbReference>
<sequence length="148" mass="16279">MANVIETLVATSPIKSTPEKFYNFFKHDINDLVKVYPAAFKGVQVLEGEEATVGCVKLWSYVLGGIPMTAKERIEAINDAEKSLTIAVIGGDLMGLYKSFNFTLNASEGLAKWTFAYEKLTILTPPPELYIPLAITISTLVDAYLLLN</sequence>
<reference evidence="2" key="1">
    <citation type="submission" date="2019-12" db="EMBL/GenBank/DDBJ databases">
        <authorList>
            <person name="Scholes J."/>
        </authorList>
    </citation>
    <scope>NUCLEOTIDE SEQUENCE</scope>
</reference>
<dbReference type="PANTHER" id="PTHR31907">
    <property type="entry name" value="MLP-LIKE PROTEIN 423"/>
    <property type="match status" value="1"/>
</dbReference>
<dbReference type="SUPFAM" id="SSF55961">
    <property type="entry name" value="Bet v1-like"/>
    <property type="match status" value="1"/>
</dbReference>
<feature type="domain" description="Bet v I/Major latex protein" evidence="1">
    <location>
        <begin position="3"/>
        <end position="148"/>
    </location>
</feature>
<evidence type="ECO:0000313" key="2">
    <source>
        <dbReference type="EMBL" id="CAA0839662.1"/>
    </source>
</evidence>
<dbReference type="Gene3D" id="3.30.530.20">
    <property type="match status" value="1"/>
</dbReference>
<dbReference type="Pfam" id="PF00407">
    <property type="entry name" value="Bet_v_1"/>
    <property type="match status" value="1"/>
</dbReference>
<accession>A0A9N7RSK3</accession>
<dbReference type="InterPro" id="IPR023393">
    <property type="entry name" value="START-like_dom_sf"/>
</dbReference>
<keyword evidence="3" id="KW-1185">Reference proteome</keyword>
<dbReference type="GO" id="GO:0006952">
    <property type="term" value="P:defense response"/>
    <property type="evidence" value="ECO:0007669"/>
    <property type="project" value="InterPro"/>
</dbReference>
<evidence type="ECO:0000259" key="1">
    <source>
        <dbReference type="SMART" id="SM01037"/>
    </source>
</evidence>
<gene>
    <name evidence="2" type="ORF">SHERM_06224</name>
</gene>
<dbReference type="OrthoDB" id="1567931at2759"/>
<name>A0A9N7RSK3_STRHE</name>
<proteinExistence type="predicted"/>
<comment type="caution">
    <text evidence="2">The sequence shown here is derived from an EMBL/GenBank/DDBJ whole genome shotgun (WGS) entry which is preliminary data.</text>
</comment>
<dbReference type="InterPro" id="IPR051761">
    <property type="entry name" value="MLP-like_ligand-binding"/>
</dbReference>
<dbReference type="EMBL" id="CACSLK010031421">
    <property type="protein sequence ID" value="CAA0839662.1"/>
    <property type="molecule type" value="Genomic_DNA"/>
</dbReference>
<evidence type="ECO:0000313" key="3">
    <source>
        <dbReference type="Proteomes" id="UP001153555"/>
    </source>
</evidence>
<dbReference type="SMART" id="SM01037">
    <property type="entry name" value="Bet_v_1"/>
    <property type="match status" value="1"/>
</dbReference>